<dbReference type="OrthoDB" id="1732691at2759"/>
<keyword evidence="4 11" id="KW-0028">Amino-acid biosynthesis</keyword>
<sequence>MSNNTWKSVGNGHLESFGLPSIADLDPSKLIITLTDSPKPLPNPENLVFGTTMSDHMLVASFDPVDGWSAPEIKPYGPLSLDPASTCFQYAANIFEGMKAHLRPDGTPILFRPEMNVARLGRSADRLALPPFNPNALLELIRKLVALDKTWIPTAAGCSLYIRPTLIGTRPALGVGASDRALLYVILSPSGPYFRKGPTSISLLAATQNVRAWPGGTGAHKVAGNYAPGFLPQLEAAKLGYDQVLWLLKETGEDAKKKGGWRVTEAGAMNIFVVLSREDGDLDIVTPSLDGTILPGVTRDSVLHLCKAHTDKSKKLSLPGIPPTQKLYTHEITFTIADMFDWLAQHRLLEAFAVGTAAVVAPVGKIGFMDHPSDSKSKKEKVRPIIGETAQELAKETARNGIRDIILPSYEAGMGPVSFAVRDTIVRIQEGQAEWDGWGVPCL</sequence>
<dbReference type="Gene3D" id="3.20.10.10">
    <property type="entry name" value="D-amino Acid Aminotransferase, subunit A, domain 2"/>
    <property type="match status" value="1"/>
</dbReference>
<protein>
    <recommendedName>
        <fullName evidence="11">Branched-chain-amino-acid aminotransferase</fullName>
        <ecNumber evidence="11">2.6.1.42</ecNumber>
    </recommendedName>
</protein>
<dbReference type="CDD" id="cd01557">
    <property type="entry name" value="BCAT_beta_family"/>
    <property type="match status" value="1"/>
</dbReference>
<comment type="catalytic activity">
    <reaction evidence="11">
        <text>L-isoleucine + 2-oxoglutarate = (S)-3-methyl-2-oxopentanoate + L-glutamate</text>
        <dbReference type="Rhea" id="RHEA:24801"/>
        <dbReference type="ChEBI" id="CHEBI:16810"/>
        <dbReference type="ChEBI" id="CHEBI:29985"/>
        <dbReference type="ChEBI" id="CHEBI:35146"/>
        <dbReference type="ChEBI" id="CHEBI:58045"/>
        <dbReference type="EC" id="2.6.1.42"/>
    </reaction>
</comment>
<dbReference type="InterPro" id="IPR043132">
    <property type="entry name" value="BCAT-like_C"/>
</dbReference>
<keyword evidence="5 11" id="KW-0808">Transferase</keyword>
<comment type="caution">
    <text evidence="12">The sequence shown here is derived from an EMBL/GenBank/DDBJ whole genome shotgun (WGS) entry which is preliminary data.</text>
</comment>
<evidence type="ECO:0000256" key="4">
    <source>
        <dbReference type="ARBA" id="ARBA00022605"/>
    </source>
</evidence>
<name>A0A8H5GGA5_9AGAR</name>
<evidence type="ECO:0000256" key="7">
    <source>
        <dbReference type="ARBA" id="ARBA00023304"/>
    </source>
</evidence>
<keyword evidence="13" id="KW-1185">Reference proteome</keyword>
<keyword evidence="7 11" id="KW-0100">Branched-chain amino acid biosynthesis</keyword>
<evidence type="ECO:0000256" key="11">
    <source>
        <dbReference type="RuleBase" id="RU004517"/>
    </source>
</evidence>
<comment type="catalytic activity">
    <reaction evidence="11">
        <text>L-leucine + 2-oxoglutarate = 4-methyl-2-oxopentanoate + L-glutamate</text>
        <dbReference type="Rhea" id="RHEA:18321"/>
        <dbReference type="ChEBI" id="CHEBI:16810"/>
        <dbReference type="ChEBI" id="CHEBI:17865"/>
        <dbReference type="ChEBI" id="CHEBI:29985"/>
        <dbReference type="ChEBI" id="CHEBI:57427"/>
        <dbReference type="EC" id="2.6.1.42"/>
    </reaction>
</comment>
<keyword evidence="3 11" id="KW-0032">Aminotransferase</keyword>
<dbReference type="Proteomes" id="UP000518752">
    <property type="component" value="Unassembled WGS sequence"/>
</dbReference>
<accession>A0A8H5GGA5</accession>
<gene>
    <name evidence="12" type="ORF">D9757_011909</name>
</gene>
<proteinExistence type="inferred from homology"/>
<dbReference type="SUPFAM" id="SSF56752">
    <property type="entry name" value="D-aminoacid aminotransferase-like PLP-dependent enzymes"/>
    <property type="match status" value="1"/>
</dbReference>
<dbReference type="PROSITE" id="PS00770">
    <property type="entry name" value="AA_TRANSFER_CLASS_4"/>
    <property type="match status" value="1"/>
</dbReference>
<keyword evidence="6 10" id="KW-0663">Pyridoxal phosphate</keyword>
<dbReference type="GO" id="GO:0009099">
    <property type="term" value="P:L-valine biosynthetic process"/>
    <property type="evidence" value="ECO:0007669"/>
    <property type="project" value="TreeGrafter"/>
</dbReference>
<evidence type="ECO:0000256" key="5">
    <source>
        <dbReference type="ARBA" id="ARBA00022679"/>
    </source>
</evidence>
<dbReference type="GO" id="GO:0009098">
    <property type="term" value="P:L-leucine biosynthetic process"/>
    <property type="evidence" value="ECO:0007669"/>
    <property type="project" value="TreeGrafter"/>
</dbReference>
<dbReference type="InterPro" id="IPR018300">
    <property type="entry name" value="Aminotrans_IV_CS"/>
</dbReference>
<comment type="catalytic activity">
    <reaction evidence="11">
        <text>L-valine + 2-oxoglutarate = 3-methyl-2-oxobutanoate + L-glutamate</text>
        <dbReference type="Rhea" id="RHEA:24813"/>
        <dbReference type="ChEBI" id="CHEBI:11851"/>
        <dbReference type="ChEBI" id="CHEBI:16810"/>
        <dbReference type="ChEBI" id="CHEBI:29985"/>
        <dbReference type="ChEBI" id="CHEBI:57762"/>
        <dbReference type="EC" id="2.6.1.42"/>
    </reaction>
</comment>
<dbReference type="InterPro" id="IPR033939">
    <property type="entry name" value="BCAT_family"/>
</dbReference>
<evidence type="ECO:0000313" key="12">
    <source>
        <dbReference type="EMBL" id="KAF5364392.1"/>
    </source>
</evidence>
<comment type="similarity">
    <text evidence="2 9">Belongs to the class-IV pyridoxal-phosphate-dependent aminotransferase family.</text>
</comment>
<dbReference type="AlphaFoldDB" id="A0A8H5GGA5"/>
<evidence type="ECO:0000256" key="2">
    <source>
        <dbReference type="ARBA" id="ARBA00009320"/>
    </source>
</evidence>
<organism evidence="12 13">
    <name type="scientific">Collybiopsis confluens</name>
    <dbReference type="NCBI Taxonomy" id="2823264"/>
    <lineage>
        <taxon>Eukaryota</taxon>
        <taxon>Fungi</taxon>
        <taxon>Dikarya</taxon>
        <taxon>Basidiomycota</taxon>
        <taxon>Agaricomycotina</taxon>
        <taxon>Agaricomycetes</taxon>
        <taxon>Agaricomycetidae</taxon>
        <taxon>Agaricales</taxon>
        <taxon>Marasmiineae</taxon>
        <taxon>Omphalotaceae</taxon>
        <taxon>Collybiopsis</taxon>
    </lineage>
</organism>
<reference evidence="12 13" key="1">
    <citation type="journal article" date="2020" name="ISME J.">
        <title>Uncovering the hidden diversity of litter-decomposition mechanisms in mushroom-forming fungi.</title>
        <authorList>
            <person name="Floudas D."/>
            <person name="Bentzer J."/>
            <person name="Ahren D."/>
            <person name="Johansson T."/>
            <person name="Persson P."/>
            <person name="Tunlid A."/>
        </authorList>
    </citation>
    <scope>NUCLEOTIDE SEQUENCE [LARGE SCALE GENOMIC DNA]</scope>
    <source>
        <strain evidence="12 13">CBS 406.79</strain>
    </source>
</reference>
<dbReference type="InterPro" id="IPR043131">
    <property type="entry name" value="BCAT-like_N"/>
</dbReference>
<evidence type="ECO:0000313" key="13">
    <source>
        <dbReference type="Proteomes" id="UP000518752"/>
    </source>
</evidence>
<dbReference type="EC" id="2.6.1.42" evidence="11"/>
<evidence type="ECO:0000256" key="6">
    <source>
        <dbReference type="ARBA" id="ARBA00022898"/>
    </source>
</evidence>
<comment type="cofactor">
    <cofactor evidence="1 10">
        <name>pyridoxal 5'-phosphate</name>
        <dbReference type="ChEBI" id="CHEBI:597326"/>
    </cofactor>
</comment>
<evidence type="ECO:0000256" key="8">
    <source>
        <dbReference type="PIRSR" id="PIRSR006468-1"/>
    </source>
</evidence>
<dbReference type="InterPro" id="IPR005786">
    <property type="entry name" value="B_amino_transII"/>
</dbReference>
<dbReference type="GO" id="GO:0005739">
    <property type="term" value="C:mitochondrion"/>
    <property type="evidence" value="ECO:0007669"/>
    <property type="project" value="TreeGrafter"/>
</dbReference>
<dbReference type="InterPro" id="IPR036038">
    <property type="entry name" value="Aminotransferase-like"/>
</dbReference>
<dbReference type="PIRSF" id="PIRSF006468">
    <property type="entry name" value="BCAT1"/>
    <property type="match status" value="1"/>
</dbReference>
<feature type="modified residue" description="N6-(pyridoxal phosphate)lysine" evidence="8">
    <location>
        <position position="221"/>
    </location>
</feature>
<evidence type="ECO:0000256" key="3">
    <source>
        <dbReference type="ARBA" id="ARBA00022576"/>
    </source>
</evidence>
<dbReference type="PANTHER" id="PTHR11825:SF44">
    <property type="entry name" value="BRANCHED-CHAIN-AMINO-ACID AMINOTRANSFERASE"/>
    <property type="match status" value="1"/>
</dbReference>
<dbReference type="Pfam" id="PF01063">
    <property type="entry name" value="Aminotran_4"/>
    <property type="match status" value="1"/>
</dbReference>
<dbReference type="EMBL" id="JAACJN010000188">
    <property type="protein sequence ID" value="KAF5364392.1"/>
    <property type="molecule type" value="Genomic_DNA"/>
</dbReference>
<dbReference type="InterPro" id="IPR001544">
    <property type="entry name" value="Aminotrans_IV"/>
</dbReference>
<dbReference type="Gene3D" id="3.30.470.10">
    <property type="match status" value="1"/>
</dbReference>
<dbReference type="PANTHER" id="PTHR11825">
    <property type="entry name" value="SUBGROUP IIII AMINOTRANSFERASE"/>
    <property type="match status" value="1"/>
</dbReference>
<evidence type="ECO:0000256" key="1">
    <source>
        <dbReference type="ARBA" id="ARBA00001933"/>
    </source>
</evidence>
<evidence type="ECO:0000256" key="10">
    <source>
        <dbReference type="RuleBase" id="RU004516"/>
    </source>
</evidence>
<dbReference type="GO" id="GO:0004084">
    <property type="term" value="F:branched-chain-amino-acid transaminase activity"/>
    <property type="evidence" value="ECO:0007669"/>
    <property type="project" value="UniProtKB-EC"/>
</dbReference>
<evidence type="ECO:0000256" key="9">
    <source>
        <dbReference type="RuleBase" id="RU004106"/>
    </source>
</evidence>